<feature type="transmembrane region" description="Helical" evidence="6">
    <location>
        <begin position="360"/>
        <end position="384"/>
    </location>
</feature>
<sequence length="461" mass="50477">MDSAKPQCGGSGTGEDYPLGLHVGGLFAVFTVSAFGAGFPVAAKRIKWLKMPPKIFFACKHFGTGVLIATAFVHLLPTAFGSLTDPCLPDLFTEIYPAMPGVIMMAAMFLLFMVELYLNAKTGGHSHGGPTGTTVTVVQPPPPRPQRPFPETANFNHSHARNDSNVSDDYDDVDYEKAMARELYEKENKPHAYSYEQDSNSSMPAWFVVFYEQYIRQRSEMMDMIKSTQYSNQAVIDDKPSPEVSQSSFDEEGQTIDQATYKRMSMNITLLEGGILFHSVFVGMTIAMTTDGLVVLLTAIMFHQMFEGLGLGARIAAVPYPRGSFRPWLLVLAFGSTAPIGQAIGIASRNSYDPESALGLIMVGVFNSISSGLLIYAALVNLLVEDFLSEEAQHLMKKKDKIFALCWIGLGGKPLPHLIARALANSAKPLECLLSVLSLKLHKCLKPIDMKPRDGKDATQD</sequence>
<evidence type="ECO:0000256" key="1">
    <source>
        <dbReference type="ARBA" id="ARBA00004141"/>
    </source>
</evidence>
<dbReference type="Pfam" id="PF02535">
    <property type="entry name" value="Zip"/>
    <property type="match status" value="1"/>
</dbReference>
<dbReference type="PANTHER" id="PTHR11040">
    <property type="entry name" value="ZINC/IRON TRANSPORTER"/>
    <property type="match status" value="1"/>
</dbReference>
<keyword evidence="2 6" id="KW-0812">Transmembrane</keyword>
<evidence type="ECO:0000256" key="3">
    <source>
        <dbReference type="ARBA" id="ARBA00022989"/>
    </source>
</evidence>
<dbReference type="EMBL" id="JAAOAO010000475">
    <property type="protein sequence ID" value="KAF5540083.1"/>
    <property type="molecule type" value="Genomic_DNA"/>
</dbReference>
<dbReference type="Proteomes" id="UP000574317">
    <property type="component" value="Unassembled WGS sequence"/>
</dbReference>
<evidence type="ECO:0000256" key="5">
    <source>
        <dbReference type="SAM" id="MobiDB-lite"/>
    </source>
</evidence>
<dbReference type="AlphaFoldDB" id="A0A8H5MTE1"/>
<dbReference type="GO" id="GO:0005385">
    <property type="term" value="F:zinc ion transmembrane transporter activity"/>
    <property type="evidence" value="ECO:0007669"/>
    <property type="project" value="TreeGrafter"/>
</dbReference>
<organism evidence="7 8">
    <name type="scientific">Fusarium napiforme</name>
    <dbReference type="NCBI Taxonomy" id="42672"/>
    <lineage>
        <taxon>Eukaryota</taxon>
        <taxon>Fungi</taxon>
        <taxon>Dikarya</taxon>
        <taxon>Ascomycota</taxon>
        <taxon>Pezizomycotina</taxon>
        <taxon>Sordariomycetes</taxon>
        <taxon>Hypocreomycetidae</taxon>
        <taxon>Hypocreales</taxon>
        <taxon>Nectriaceae</taxon>
        <taxon>Fusarium</taxon>
        <taxon>Fusarium fujikuroi species complex</taxon>
    </lineage>
</organism>
<evidence type="ECO:0000256" key="2">
    <source>
        <dbReference type="ARBA" id="ARBA00022692"/>
    </source>
</evidence>
<feature type="transmembrane region" description="Helical" evidence="6">
    <location>
        <begin position="328"/>
        <end position="348"/>
    </location>
</feature>
<keyword evidence="4 6" id="KW-0472">Membrane</keyword>
<reference evidence="7 8" key="1">
    <citation type="submission" date="2020-05" db="EMBL/GenBank/DDBJ databases">
        <title>Identification and distribution of gene clusters putatively required for synthesis of sphingolipid metabolism inhibitors in phylogenetically diverse species of the filamentous fungus Fusarium.</title>
        <authorList>
            <person name="Kim H.-S."/>
            <person name="Busman M."/>
            <person name="Brown D.W."/>
            <person name="Divon H."/>
            <person name="Uhlig S."/>
            <person name="Proctor R.H."/>
        </authorList>
    </citation>
    <scope>NUCLEOTIDE SEQUENCE [LARGE SCALE GENOMIC DNA]</scope>
    <source>
        <strain evidence="7 8">NRRL 25196</strain>
    </source>
</reference>
<feature type="transmembrane region" description="Helical" evidence="6">
    <location>
        <begin position="293"/>
        <end position="316"/>
    </location>
</feature>
<evidence type="ECO:0000256" key="6">
    <source>
        <dbReference type="SAM" id="Phobius"/>
    </source>
</evidence>
<dbReference type="InterPro" id="IPR003689">
    <property type="entry name" value="ZIP"/>
</dbReference>
<keyword evidence="3 6" id="KW-1133">Transmembrane helix</keyword>
<comment type="caution">
    <text evidence="7">The sequence shown here is derived from an EMBL/GenBank/DDBJ whole genome shotgun (WGS) entry which is preliminary data.</text>
</comment>
<name>A0A8H5MTE1_9HYPO</name>
<feature type="compositionally biased region" description="Pro residues" evidence="5">
    <location>
        <begin position="139"/>
        <end position="148"/>
    </location>
</feature>
<dbReference type="GO" id="GO:0005886">
    <property type="term" value="C:plasma membrane"/>
    <property type="evidence" value="ECO:0007669"/>
    <property type="project" value="TreeGrafter"/>
</dbReference>
<protein>
    <submittedName>
        <fullName evidence="7">Low affininty zinc transporter</fullName>
    </submittedName>
</protein>
<feature type="transmembrane region" description="Helical" evidence="6">
    <location>
        <begin position="95"/>
        <end position="118"/>
    </location>
</feature>
<evidence type="ECO:0000256" key="4">
    <source>
        <dbReference type="ARBA" id="ARBA00023136"/>
    </source>
</evidence>
<proteinExistence type="predicted"/>
<gene>
    <name evidence="7" type="ORF">FNAPI_10624</name>
</gene>
<accession>A0A8H5MTE1</accession>
<feature type="transmembrane region" description="Helical" evidence="6">
    <location>
        <begin position="20"/>
        <end position="43"/>
    </location>
</feature>
<comment type="subcellular location">
    <subcellularLocation>
        <location evidence="1">Membrane</location>
        <topology evidence="1">Multi-pass membrane protein</topology>
    </subcellularLocation>
</comment>
<feature type="transmembrane region" description="Helical" evidence="6">
    <location>
        <begin position="55"/>
        <end position="75"/>
    </location>
</feature>
<evidence type="ECO:0000313" key="7">
    <source>
        <dbReference type="EMBL" id="KAF5540083.1"/>
    </source>
</evidence>
<feature type="region of interest" description="Disordered" evidence="5">
    <location>
        <begin position="127"/>
        <end position="170"/>
    </location>
</feature>
<evidence type="ECO:0000313" key="8">
    <source>
        <dbReference type="Proteomes" id="UP000574317"/>
    </source>
</evidence>
<feature type="transmembrane region" description="Helical" evidence="6">
    <location>
        <begin position="268"/>
        <end position="287"/>
    </location>
</feature>
<dbReference type="PANTHER" id="PTHR11040:SF24">
    <property type="entry name" value="FE(2+) TRANSPORTER 3"/>
    <property type="match status" value="1"/>
</dbReference>
<keyword evidence="8" id="KW-1185">Reference proteome</keyword>